<dbReference type="AlphaFoldDB" id="A0A5K1UWJ2"/>
<dbReference type="InterPro" id="IPR040168">
    <property type="entry name" value="Not2/3/5"/>
</dbReference>
<feature type="domain" description="NOT2/NOT3/NOT5 C-terminal" evidence="4">
    <location>
        <begin position="92"/>
        <end position="159"/>
    </location>
</feature>
<dbReference type="OMA" id="NMMEIDD"/>
<dbReference type="InterPro" id="IPR038635">
    <property type="entry name" value="CCR4-NOT_su2/3/5_C_sf"/>
</dbReference>
<dbReference type="FunFam" id="2.30.30.1020:FF:000018">
    <property type="entry name" value="Uncharacterized protein"/>
    <property type="match status" value="1"/>
</dbReference>
<dbReference type="Pfam" id="PF04153">
    <property type="entry name" value="NOT2_3_5_C"/>
    <property type="match status" value="1"/>
</dbReference>
<proteinExistence type="inferred from homology"/>
<reference evidence="5 6" key="1">
    <citation type="submission" date="2016-05" db="EMBL/GenBank/DDBJ databases">
        <title>First whole genome sequencing of Entamoeba histolytica HM1:IMSS-clone-6.</title>
        <authorList>
            <person name="Mukherjee Avik.K."/>
            <person name="Izumyama S."/>
            <person name="Nakada-Tsukui K."/>
            <person name="Nozaki T."/>
        </authorList>
    </citation>
    <scope>NUCLEOTIDE SEQUENCE [LARGE SCALE GENOMIC DNA]</scope>
    <source>
        <strain evidence="5 6">HM1:IMSS clone 6</strain>
    </source>
</reference>
<dbReference type="VEuPathDB" id="AmoebaDB:EHI5A_012830"/>
<keyword evidence="3" id="KW-0804">Transcription</keyword>
<evidence type="ECO:0000256" key="1">
    <source>
        <dbReference type="ARBA" id="ARBA00007682"/>
    </source>
</evidence>
<dbReference type="PANTHER" id="PTHR23326">
    <property type="entry name" value="CCR4 NOT-RELATED"/>
    <property type="match status" value="1"/>
</dbReference>
<sequence>MASVQREKQTPQYQRQLMQQTYEDSKMKGTLPQNIEEYGLSGVEILLSDNNEQTLDSLLMKGIDLNSLGIDLSTPKHICGSFNTPFPSLKNNIPNYYHIESKEINDPGERIGVFKNELILFYMFYVMVGEESQLKAAKQLMEKKWRFSNKYSKWVIQTPNGWMEFDSTKWTIVPALSFNPSQADFMTL</sequence>
<accession>A0A5K1UWJ2</accession>
<gene>
    <name evidence="5" type="ORF">CL6EHI_044180</name>
</gene>
<evidence type="ECO:0000313" key="5">
    <source>
        <dbReference type="EMBL" id="GAT97383.1"/>
    </source>
</evidence>
<evidence type="ECO:0000313" key="6">
    <source>
        <dbReference type="Proteomes" id="UP000078387"/>
    </source>
</evidence>
<dbReference type="VEuPathDB" id="AmoebaDB:EHI8A_035700"/>
<dbReference type="GO" id="GO:0006355">
    <property type="term" value="P:regulation of DNA-templated transcription"/>
    <property type="evidence" value="ECO:0007669"/>
    <property type="project" value="InterPro"/>
</dbReference>
<organism evidence="5 6">
    <name type="scientific">Entamoeba histolytica</name>
    <dbReference type="NCBI Taxonomy" id="5759"/>
    <lineage>
        <taxon>Eukaryota</taxon>
        <taxon>Amoebozoa</taxon>
        <taxon>Evosea</taxon>
        <taxon>Archamoebae</taxon>
        <taxon>Mastigamoebida</taxon>
        <taxon>Entamoebidae</taxon>
        <taxon>Entamoeba</taxon>
    </lineage>
</organism>
<keyword evidence="2" id="KW-0805">Transcription regulation</keyword>
<name>A0A5K1UWJ2_ENTHI</name>
<comment type="similarity">
    <text evidence="1">Belongs to the CNOT2/3/5 family.</text>
</comment>
<dbReference type="Gene3D" id="2.30.30.1020">
    <property type="entry name" value="CCR4-NOT complex subunit 2/3/5, C-terminal domain"/>
    <property type="match status" value="1"/>
</dbReference>
<dbReference type="VEuPathDB" id="AmoebaDB:KM1_016070"/>
<dbReference type="VEuPathDB" id="AmoebaDB:EHI7A_005440"/>
<evidence type="ECO:0000256" key="2">
    <source>
        <dbReference type="ARBA" id="ARBA00023015"/>
    </source>
</evidence>
<evidence type="ECO:0000259" key="4">
    <source>
        <dbReference type="Pfam" id="PF04153"/>
    </source>
</evidence>
<dbReference type="InterPro" id="IPR007282">
    <property type="entry name" value="NOT2/3/5_C"/>
</dbReference>
<evidence type="ECO:0000256" key="3">
    <source>
        <dbReference type="ARBA" id="ARBA00023163"/>
    </source>
</evidence>
<dbReference type="EMBL" id="BDEQ01000001">
    <property type="protein sequence ID" value="GAT97383.1"/>
    <property type="molecule type" value="Genomic_DNA"/>
</dbReference>
<dbReference type="GO" id="GO:0030015">
    <property type="term" value="C:CCR4-NOT core complex"/>
    <property type="evidence" value="ECO:0007669"/>
    <property type="project" value="InterPro"/>
</dbReference>
<protein>
    <recommendedName>
        <fullName evidence="4">NOT2/NOT3/NOT5 C-terminal domain-containing protein</fullName>
    </recommendedName>
</protein>
<dbReference type="VEuPathDB" id="AmoebaDB:EHI_044180"/>
<dbReference type="Proteomes" id="UP000078387">
    <property type="component" value="Unassembled WGS sequence"/>
</dbReference>
<comment type="caution">
    <text evidence="5">The sequence shown here is derived from an EMBL/GenBank/DDBJ whole genome shotgun (WGS) entry which is preliminary data.</text>
</comment>